<gene>
    <name evidence="4" type="ORF">X975_19571</name>
</gene>
<accession>A0A087T6X2</accession>
<dbReference type="AlphaFoldDB" id="A0A087T6X2"/>
<dbReference type="OMA" id="THIALSC"/>
<dbReference type="InterPro" id="IPR004850">
    <property type="entry name" value="NtA_dom"/>
</dbReference>
<dbReference type="PROSITE" id="PS51121">
    <property type="entry name" value="NTA"/>
    <property type="match status" value="1"/>
</dbReference>
<sequence>MYRYFLLWIIPSITTACLLLPDDAKPKGLEERALDSEVVLSAYTRAVYRNENDTTSYSANFIIINVLKGKDHVLEAYQQSKPSQLERELNMRIVNVTNFGDPTKCQSHVRAGETYILFLDILANGHLSARYDGVYGPAVVYSKDKELALEAI</sequence>
<dbReference type="OrthoDB" id="6418599at2759"/>
<proteinExistence type="predicted"/>
<protein>
    <recommendedName>
        <fullName evidence="3">NtA domain-containing protein</fullName>
    </recommendedName>
</protein>
<reference evidence="4 5" key="1">
    <citation type="submission" date="2013-11" db="EMBL/GenBank/DDBJ databases">
        <title>Genome sequencing of Stegodyphus mimosarum.</title>
        <authorList>
            <person name="Bechsgaard J."/>
        </authorList>
    </citation>
    <scope>NUCLEOTIDE SEQUENCE [LARGE SCALE GENOMIC DNA]</scope>
</reference>
<feature type="non-terminal residue" evidence="4">
    <location>
        <position position="152"/>
    </location>
</feature>
<keyword evidence="2" id="KW-0732">Signal</keyword>
<evidence type="ECO:0000256" key="1">
    <source>
        <dbReference type="PROSITE-ProRule" id="PRU00443"/>
    </source>
</evidence>
<feature type="chain" id="PRO_5001829384" description="NtA domain-containing protein" evidence="2">
    <location>
        <begin position="17"/>
        <end position="152"/>
    </location>
</feature>
<dbReference type="Gene3D" id="2.40.50.120">
    <property type="match status" value="1"/>
</dbReference>
<dbReference type="PROSITE" id="PS51257">
    <property type="entry name" value="PROKAR_LIPOPROTEIN"/>
    <property type="match status" value="1"/>
</dbReference>
<evidence type="ECO:0000313" key="5">
    <source>
        <dbReference type="Proteomes" id="UP000054359"/>
    </source>
</evidence>
<feature type="signal peptide" evidence="2">
    <location>
        <begin position="1"/>
        <end position="16"/>
    </location>
</feature>
<dbReference type="Proteomes" id="UP000054359">
    <property type="component" value="Unassembled WGS sequence"/>
</dbReference>
<name>A0A087T6X2_STEMI</name>
<dbReference type="EMBL" id="KK113712">
    <property type="protein sequence ID" value="KFM60861.1"/>
    <property type="molecule type" value="Genomic_DNA"/>
</dbReference>
<dbReference type="InterPro" id="IPR008993">
    <property type="entry name" value="TIMP-like_OB-fold"/>
</dbReference>
<keyword evidence="5" id="KW-1185">Reference proteome</keyword>
<dbReference type="GO" id="GO:0005886">
    <property type="term" value="C:plasma membrane"/>
    <property type="evidence" value="ECO:0007669"/>
    <property type="project" value="GOC"/>
</dbReference>
<evidence type="ECO:0000313" key="4">
    <source>
        <dbReference type="EMBL" id="KFM60861.1"/>
    </source>
</evidence>
<dbReference type="Pfam" id="PF03146">
    <property type="entry name" value="NtA"/>
    <property type="match status" value="1"/>
</dbReference>
<dbReference type="SUPFAM" id="SSF50242">
    <property type="entry name" value="TIMP-like"/>
    <property type="match status" value="1"/>
</dbReference>
<organism evidence="4 5">
    <name type="scientific">Stegodyphus mimosarum</name>
    <name type="common">African social velvet spider</name>
    <dbReference type="NCBI Taxonomy" id="407821"/>
    <lineage>
        <taxon>Eukaryota</taxon>
        <taxon>Metazoa</taxon>
        <taxon>Ecdysozoa</taxon>
        <taxon>Arthropoda</taxon>
        <taxon>Chelicerata</taxon>
        <taxon>Arachnida</taxon>
        <taxon>Araneae</taxon>
        <taxon>Araneomorphae</taxon>
        <taxon>Entelegynae</taxon>
        <taxon>Eresoidea</taxon>
        <taxon>Eresidae</taxon>
        <taxon>Stegodyphus</taxon>
    </lineage>
</organism>
<feature type="domain" description="NtA" evidence="3">
    <location>
        <begin position="20"/>
        <end position="152"/>
    </location>
</feature>
<comment type="caution">
    <text evidence="1">Lacks conserved residue(s) required for the propagation of feature annotation.</text>
</comment>
<dbReference type="GO" id="GO:0043236">
    <property type="term" value="F:laminin binding"/>
    <property type="evidence" value="ECO:0007669"/>
    <property type="project" value="InterPro"/>
</dbReference>
<dbReference type="GO" id="GO:0043113">
    <property type="term" value="P:receptor clustering"/>
    <property type="evidence" value="ECO:0007669"/>
    <property type="project" value="InterPro"/>
</dbReference>
<evidence type="ECO:0000256" key="2">
    <source>
        <dbReference type="SAM" id="SignalP"/>
    </source>
</evidence>
<evidence type="ECO:0000259" key="3">
    <source>
        <dbReference type="PROSITE" id="PS51121"/>
    </source>
</evidence>